<dbReference type="EMBL" id="JADOEL010000028">
    <property type="protein sequence ID" value="MBF8179740.1"/>
    <property type="molecule type" value="Genomic_DNA"/>
</dbReference>
<reference evidence="1 2" key="1">
    <citation type="submission" date="2020-11" db="EMBL/GenBank/DDBJ databases">
        <title>WGS of Herminiimonas contaminans strain Marseille-Q4544 isolated from planarians Schmidtea mediterranea.</title>
        <authorList>
            <person name="Kangale L."/>
        </authorList>
    </citation>
    <scope>NUCLEOTIDE SEQUENCE [LARGE SCALE GENOMIC DNA]</scope>
    <source>
        <strain evidence="1 2">Marseille-Q4544</strain>
    </source>
</reference>
<gene>
    <name evidence="1" type="ORF">IXC47_18825</name>
</gene>
<evidence type="ECO:0000313" key="2">
    <source>
        <dbReference type="Proteomes" id="UP000657372"/>
    </source>
</evidence>
<dbReference type="Proteomes" id="UP000657372">
    <property type="component" value="Unassembled WGS sequence"/>
</dbReference>
<accession>A0ABS0EY03</accession>
<name>A0ABS0EY03_9BURK</name>
<comment type="caution">
    <text evidence="1">The sequence shown here is derived from an EMBL/GenBank/DDBJ whole genome shotgun (WGS) entry which is preliminary data.</text>
</comment>
<organism evidence="1 2">
    <name type="scientific">Herminiimonas contaminans</name>
    <dbReference type="NCBI Taxonomy" id="1111140"/>
    <lineage>
        <taxon>Bacteria</taxon>
        <taxon>Pseudomonadati</taxon>
        <taxon>Pseudomonadota</taxon>
        <taxon>Betaproteobacteria</taxon>
        <taxon>Burkholderiales</taxon>
        <taxon>Oxalobacteraceae</taxon>
        <taxon>Herminiimonas</taxon>
    </lineage>
</organism>
<keyword evidence="2" id="KW-1185">Reference proteome</keyword>
<evidence type="ECO:0000313" key="1">
    <source>
        <dbReference type="EMBL" id="MBF8179740.1"/>
    </source>
</evidence>
<sequence length="146" mass="15984">MIAAASLVISILGIFLAIHHNQRTGGCLTVSLNPSRAVNPNGIGTYSAALITVANKGRESILFGGFHALSRENEYWYPPSTLKPSTKLEPGQYIQGTISMNVISNARVLWAVDGTGKKYRVNRFLLKKVVKFLRHESTRLSSLGLE</sequence>
<protein>
    <submittedName>
        <fullName evidence="1">Uncharacterized protein</fullName>
    </submittedName>
</protein>
<proteinExistence type="predicted"/>
<dbReference type="RefSeq" id="WP_195876701.1">
    <property type="nucleotide sequence ID" value="NZ_JADOEL010000028.1"/>
</dbReference>